<dbReference type="Proteomes" id="UP000284277">
    <property type="component" value="Unassembled WGS sequence"/>
</dbReference>
<evidence type="ECO:0000313" key="5">
    <source>
        <dbReference type="Proteomes" id="UP000284277"/>
    </source>
</evidence>
<comment type="caution">
    <text evidence="4">The sequence shown here is derived from an EMBL/GenBank/DDBJ whole genome shotgun (WGS) entry which is preliminary data.</text>
</comment>
<dbReference type="GO" id="GO:0005886">
    <property type="term" value="C:plasma membrane"/>
    <property type="evidence" value="ECO:0007669"/>
    <property type="project" value="TreeGrafter"/>
</dbReference>
<keyword evidence="2" id="KW-0812">Transmembrane</keyword>
<dbReference type="Gene3D" id="3.40.50.300">
    <property type="entry name" value="P-loop containing nucleotide triphosphate hydrolases"/>
    <property type="match status" value="1"/>
</dbReference>
<feature type="region of interest" description="Disordered" evidence="1">
    <location>
        <begin position="171"/>
        <end position="278"/>
    </location>
</feature>
<feature type="transmembrane region" description="Helical" evidence="2">
    <location>
        <begin position="432"/>
        <end position="456"/>
    </location>
</feature>
<sequence>MANAQGYCSDGSHGYVMVDIPGCYSLMAHSAEEEVARDFICFEHPDAVVVVCDATCLERNLNLVLQVLEATPNAVVCVNLMDEAKKKRIEIRLDLLEERLLVPVAGTAARSKKGLDQIYTCLRRCLGEDGEKTKEVVEAEEVANGIDAEEIETVEEVEAVDKAEEVRAVKSEVEVEAQQEEKTQQAEEVEKAEEETVEEREEETEEETVEETAGETEEEMVEETVGETVEKTTEAEGVEAEKAEVTDKEKIAEEVEKTEVTEEAEEAEESEKTEVTEVTEEVEKAIEVKHQQEPEEAKHKKENTKLLSEEPQSPILIRYPQYIEDAISTLTPVVENITDGKVNVRWLCARLLDSNENLMQAVKTYLKPVAESKEVAECLKHIRGEWKARGIQQEKVSDDMASVFVKKAEYLCRGVVVYENQTYNRKDRKLDWLFTSKSTGFPIMFLVLLGIFWLTITGANYPSRLISNVLFAVEDWLSQTATWIGVPSILSNLLIHGVYRSLAWVVSVMLPPMAIFFPLFTLLEDFGYLPRVAFNLDRCFKRCSACGKQALTMCQRKFMLFSNGKRDYNYLTHFPRNGIVTTLNCN</sequence>
<dbReference type="PANTHER" id="PTHR43185:SF2">
    <property type="entry name" value="FERROUS IRON TRANSPORT PROTEIN B"/>
    <property type="match status" value="1"/>
</dbReference>
<name>A0A419T021_9FIRM</name>
<gene>
    <name evidence="4" type="ORF">BET01_21035</name>
</gene>
<evidence type="ECO:0000256" key="1">
    <source>
        <dbReference type="SAM" id="MobiDB-lite"/>
    </source>
</evidence>
<accession>A0A419T021</accession>
<dbReference type="InterPro" id="IPR050860">
    <property type="entry name" value="FeoB_GTPase"/>
</dbReference>
<keyword evidence="2" id="KW-0472">Membrane</keyword>
<evidence type="ECO:0000259" key="3">
    <source>
        <dbReference type="PROSITE" id="PS51711"/>
    </source>
</evidence>
<evidence type="ECO:0000313" key="4">
    <source>
        <dbReference type="EMBL" id="RKD30894.1"/>
    </source>
</evidence>
<dbReference type="Pfam" id="PF17910">
    <property type="entry name" value="FeoB_Cyto"/>
    <property type="match status" value="1"/>
</dbReference>
<dbReference type="SUPFAM" id="SSF52540">
    <property type="entry name" value="P-loop containing nucleoside triphosphate hydrolases"/>
    <property type="match status" value="1"/>
</dbReference>
<feature type="compositionally biased region" description="Basic and acidic residues" evidence="1">
    <location>
        <begin position="228"/>
        <end position="260"/>
    </location>
</feature>
<feature type="compositionally biased region" description="Acidic residues" evidence="1">
    <location>
        <begin position="190"/>
        <end position="225"/>
    </location>
</feature>
<dbReference type="AlphaFoldDB" id="A0A419T021"/>
<dbReference type="PANTHER" id="PTHR43185">
    <property type="entry name" value="FERROUS IRON TRANSPORT PROTEIN B"/>
    <property type="match status" value="1"/>
</dbReference>
<keyword evidence="2" id="KW-1133">Transmembrane helix</keyword>
<proteinExistence type="predicted"/>
<feature type="compositionally biased region" description="Basic and acidic residues" evidence="1">
    <location>
        <begin position="171"/>
        <end position="189"/>
    </location>
</feature>
<protein>
    <recommendedName>
        <fullName evidence="3">FeoB-type G domain-containing protein</fullName>
    </recommendedName>
</protein>
<dbReference type="Pfam" id="PF02421">
    <property type="entry name" value="FeoB_N"/>
    <property type="match status" value="1"/>
</dbReference>
<dbReference type="InterPro" id="IPR030389">
    <property type="entry name" value="G_FEOB_dom"/>
</dbReference>
<dbReference type="RefSeq" id="WP_120197413.1">
    <property type="nucleotide sequence ID" value="NZ_MCIA01000024.1"/>
</dbReference>
<reference evidence="4 5" key="1">
    <citation type="submission" date="2016-08" db="EMBL/GenBank/DDBJ databases">
        <title>A new outlook on sporulation: Clostridium algidixylanolyticum.</title>
        <authorList>
            <person name="Poppleton D.I."/>
            <person name="Gribaldo S."/>
        </authorList>
    </citation>
    <scope>NUCLEOTIDE SEQUENCE [LARGE SCALE GENOMIC DNA]</scope>
    <source>
        <strain evidence="4 5">SPL73</strain>
    </source>
</reference>
<dbReference type="PROSITE" id="PS51711">
    <property type="entry name" value="G_FEOB"/>
    <property type="match status" value="1"/>
</dbReference>
<dbReference type="InterPro" id="IPR027417">
    <property type="entry name" value="P-loop_NTPase"/>
</dbReference>
<dbReference type="GO" id="GO:0015093">
    <property type="term" value="F:ferrous iron transmembrane transporter activity"/>
    <property type="evidence" value="ECO:0007669"/>
    <property type="project" value="TreeGrafter"/>
</dbReference>
<dbReference type="GO" id="GO:0005525">
    <property type="term" value="F:GTP binding"/>
    <property type="evidence" value="ECO:0007669"/>
    <property type="project" value="InterPro"/>
</dbReference>
<keyword evidence="5" id="KW-1185">Reference proteome</keyword>
<dbReference type="EMBL" id="MCIA01000024">
    <property type="protein sequence ID" value="RKD30894.1"/>
    <property type="molecule type" value="Genomic_DNA"/>
</dbReference>
<dbReference type="OrthoDB" id="9809127at2"/>
<evidence type="ECO:0000256" key="2">
    <source>
        <dbReference type="SAM" id="Phobius"/>
    </source>
</evidence>
<organism evidence="4 5">
    <name type="scientific">Lacrimispora algidixylanolytica</name>
    <dbReference type="NCBI Taxonomy" id="94868"/>
    <lineage>
        <taxon>Bacteria</taxon>
        <taxon>Bacillati</taxon>
        <taxon>Bacillota</taxon>
        <taxon>Clostridia</taxon>
        <taxon>Lachnospirales</taxon>
        <taxon>Lachnospiraceae</taxon>
        <taxon>Lacrimispora</taxon>
    </lineage>
</organism>
<feature type="transmembrane region" description="Helical" evidence="2">
    <location>
        <begin position="502"/>
        <end position="523"/>
    </location>
</feature>
<dbReference type="InterPro" id="IPR041069">
    <property type="entry name" value="FeoB_Cyto"/>
</dbReference>
<feature type="transmembrane region" description="Helical" evidence="2">
    <location>
        <begin position="476"/>
        <end position="495"/>
    </location>
</feature>
<feature type="domain" description="FeoB-type G" evidence="3">
    <location>
        <begin position="1"/>
        <end position="128"/>
    </location>
</feature>